<name>A0A0G9GYA3_9GAMM</name>
<sequence length="190" mass="21151">MTYEQALVDDATGQHQSARQGYDALVGTAMTGLSAVPSAVNLVLLGRFEDARRAFMQLSKSDDAYLKAYSQLWQLWLDMRTWQGNNVELRGYIKHEAAKIQPATAQQQALKALYEGHIAADNVFAAIDGAMTQGTPAWRDAHTEATLFAGSYLQFVLRDEPAARQRYQRDISSFSASIERPVIQQLLSTH</sequence>
<evidence type="ECO:0000313" key="1">
    <source>
        <dbReference type="EMBL" id="KLD61924.1"/>
    </source>
</evidence>
<accession>A0A0G9GYA3</accession>
<reference evidence="1 2" key="1">
    <citation type="journal article" date="2015" name="Antonie Van Leeuwenhoek">
        <title>A phylogenomic and molecular marker based taxonomic framework for the order Xanthomonadales: proposal to transfer the families Algiphilaceae and Solimonadaceae to the order Nevskiales ord. nov. and to create a new family within the order Xanthomonadales, the family Rhodanobacteraceae fam. nov., containing the genus Rhodanobacter and its closest relatives.</title>
        <authorList>
            <person name="Naushad S."/>
            <person name="Adeolu M."/>
            <person name="Wong S."/>
            <person name="Sohail M."/>
            <person name="Schellhorn H.E."/>
            <person name="Gupta R.S."/>
        </authorList>
    </citation>
    <scope>NUCLEOTIDE SEQUENCE [LARGE SCALE GENOMIC DNA]</scope>
    <source>
        <strain evidence="1 2">DSM 16301</strain>
    </source>
</reference>
<gene>
    <name evidence="1" type="ORF">Y882_18465</name>
</gene>
<evidence type="ECO:0000313" key="2">
    <source>
        <dbReference type="Proteomes" id="UP000035481"/>
    </source>
</evidence>
<dbReference type="EMBL" id="JPLA01000071">
    <property type="protein sequence ID" value="KLD61924.1"/>
    <property type="molecule type" value="Genomic_DNA"/>
</dbReference>
<dbReference type="PATRIC" id="fig|1440762.4.peg.3574"/>
<dbReference type="Proteomes" id="UP000035481">
    <property type="component" value="Unassembled WGS sequence"/>
</dbReference>
<comment type="caution">
    <text evidence="1">The sequence shown here is derived from an EMBL/GenBank/DDBJ whole genome shotgun (WGS) entry which is preliminary data.</text>
</comment>
<dbReference type="AlphaFoldDB" id="A0A0G9GYA3"/>
<organism evidence="1 2">
    <name type="scientific">Dyella japonica DSM 16301</name>
    <dbReference type="NCBI Taxonomy" id="1440762"/>
    <lineage>
        <taxon>Bacteria</taxon>
        <taxon>Pseudomonadati</taxon>
        <taxon>Pseudomonadota</taxon>
        <taxon>Gammaproteobacteria</taxon>
        <taxon>Lysobacterales</taxon>
        <taxon>Rhodanobacteraceae</taxon>
        <taxon>Dyella</taxon>
    </lineage>
</organism>
<protein>
    <submittedName>
        <fullName evidence="1">Uncharacterized protein</fullName>
    </submittedName>
</protein>
<proteinExistence type="predicted"/>